<proteinExistence type="predicted"/>
<dbReference type="SMART" id="SM00355">
    <property type="entry name" value="ZnF_C2H2"/>
    <property type="match status" value="4"/>
</dbReference>
<dbReference type="GO" id="GO:0070475">
    <property type="term" value="P:rRNA base methylation"/>
    <property type="evidence" value="ECO:0007669"/>
    <property type="project" value="InterPro"/>
</dbReference>
<keyword evidence="1" id="KW-0479">Metal-binding</keyword>
<dbReference type="AlphaFoldDB" id="A0A7S3K1Y4"/>
<dbReference type="Gene3D" id="3.30.160.60">
    <property type="entry name" value="Classic Zinc Finger"/>
    <property type="match status" value="2"/>
</dbReference>
<accession>A0A7S3K1Y4</accession>
<organism evidence="3">
    <name type="scientific">Aureoumbra lagunensis</name>
    <dbReference type="NCBI Taxonomy" id="44058"/>
    <lineage>
        <taxon>Eukaryota</taxon>
        <taxon>Sar</taxon>
        <taxon>Stramenopiles</taxon>
        <taxon>Ochrophyta</taxon>
        <taxon>Pelagophyceae</taxon>
        <taxon>Pelagomonadales</taxon>
        <taxon>Aureoumbra</taxon>
    </lineage>
</organism>
<feature type="domain" description="C2H2-type" evidence="2">
    <location>
        <begin position="238"/>
        <end position="266"/>
    </location>
</feature>
<gene>
    <name evidence="3" type="ORF">ALAG00032_LOCUS13194</name>
</gene>
<keyword evidence="1" id="KW-0862">Zinc</keyword>
<name>A0A7S3K1Y4_9STRA</name>
<dbReference type="Pfam" id="PF12874">
    <property type="entry name" value="zf-met"/>
    <property type="match status" value="1"/>
</dbReference>
<reference evidence="3" key="1">
    <citation type="submission" date="2021-01" db="EMBL/GenBank/DDBJ databases">
        <authorList>
            <person name="Corre E."/>
            <person name="Pelletier E."/>
            <person name="Niang G."/>
            <person name="Scheremetjew M."/>
            <person name="Finn R."/>
            <person name="Kale V."/>
            <person name="Holt S."/>
            <person name="Cochrane G."/>
            <person name="Meng A."/>
            <person name="Brown T."/>
            <person name="Cohen L."/>
        </authorList>
    </citation>
    <scope>NUCLEOTIDE SEQUENCE</scope>
    <source>
        <strain evidence="3">CCMP1510</strain>
    </source>
</reference>
<sequence length="379" mass="43271">MTKVLLLGEGDFSFALSLARRVKESGEEGDWHMTATGLDSESEVLTKYSESGAILRELRNLGIDIIFGVDATCRLVDSAEMFDHILFTFPHLAREDATIHYSLLIHFFWAYKERAKYIHLTLTKNQVERWHPVKAAESQGLMLRGTTEFLDAQFPMYTRRRSHRGNSFRTRVEAEATTLSFSLVEHRDDCNIEPPWTRLAKIEIKAKPVCSICGREFQDERSLDKHVQDAPHNKVSDLICAVCGQCFVDSLALERHTQAKHSHLNIAKPWWWYHSNEIEIQDPSSNYHCGICRLSFASSTDLEKHLHYDLRPSLSSSANKINDNNFTSGVGQHQEYSSSILSCPVCNRIFKDLRALQQHALYKQHFVPSSACGGDNNNR</sequence>
<dbReference type="EMBL" id="HBIJ01020158">
    <property type="protein sequence ID" value="CAE0372410.1"/>
    <property type="molecule type" value="Transcribed_RNA"/>
</dbReference>
<evidence type="ECO:0000259" key="2">
    <source>
        <dbReference type="PROSITE" id="PS50157"/>
    </source>
</evidence>
<dbReference type="GO" id="GO:0005737">
    <property type="term" value="C:cytoplasm"/>
    <property type="evidence" value="ECO:0007669"/>
    <property type="project" value="TreeGrafter"/>
</dbReference>
<dbReference type="GO" id="GO:0008270">
    <property type="term" value="F:zinc ion binding"/>
    <property type="evidence" value="ECO:0007669"/>
    <property type="project" value="UniProtKB-KW"/>
</dbReference>
<dbReference type="PANTHER" id="PTHR11538:SF26">
    <property type="entry name" value="FERREDOXIN-FOLD ANTICODON-BINDING DOMAIN-CONTAINING PROTEIN 1"/>
    <property type="match status" value="1"/>
</dbReference>
<evidence type="ECO:0000313" key="3">
    <source>
        <dbReference type="EMBL" id="CAE0372410.1"/>
    </source>
</evidence>
<dbReference type="PANTHER" id="PTHR11538">
    <property type="entry name" value="PHENYLALANYL-TRNA SYNTHETASE"/>
    <property type="match status" value="1"/>
</dbReference>
<dbReference type="InterPro" id="IPR019446">
    <property type="entry name" value="BMT5-like"/>
</dbReference>
<dbReference type="GO" id="GO:0070042">
    <property type="term" value="F:rRNA (uridine-N3-)-methyltransferase activity"/>
    <property type="evidence" value="ECO:0007669"/>
    <property type="project" value="InterPro"/>
</dbReference>
<evidence type="ECO:0000256" key="1">
    <source>
        <dbReference type="PROSITE-ProRule" id="PRU00042"/>
    </source>
</evidence>
<feature type="domain" description="C2H2-type" evidence="2">
    <location>
        <begin position="208"/>
        <end position="237"/>
    </location>
</feature>
<keyword evidence="1" id="KW-0863">Zinc-finger</keyword>
<dbReference type="PROSITE" id="PS00028">
    <property type="entry name" value="ZINC_FINGER_C2H2_1"/>
    <property type="match status" value="2"/>
</dbReference>
<protein>
    <recommendedName>
        <fullName evidence="2">C2H2-type domain-containing protein</fullName>
    </recommendedName>
</protein>
<dbReference type="InterPro" id="IPR013087">
    <property type="entry name" value="Znf_C2H2_type"/>
</dbReference>
<dbReference type="Pfam" id="PF10354">
    <property type="entry name" value="BMT5-like"/>
    <property type="match status" value="1"/>
</dbReference>
<dbReference type="PROSITE" id="PS50157">
    <property type="entry name" value="ZINC_FINGER_C2H2_2"/>
    <property type="match status" value="2"/>
</dbReference>